<accession>A0A518ERQ5</accession>
<dbReference type="AlphaFoldDB" id="A0A518ERQ5"/>
<evidence type="ECO:0000313" key="2">
    <source>
        <dbReference type="EMBL" id="QDV06779.1"/>
    </source>
</evidence>
<evidence type="ECO:0000259" key="1">
    <source>
        <dbReference type="Pfam" id="PF01370"/>
    </source>
</evidence>
<organism evidence="2 3">
    <name type="scientific">Saltatorellus ferox</name>
    <dbReference type="NCBI Taxonomy" id="2528018"/>
    <lineage>
        <taxon>Bacteria</taxon>
        <taxon>Pseudomonadati</taxon>
        <taxon>Planctomycetota</taxon>
        <taxon>Planctomycetia</taxon>
        <taxon>Planctomycetia incertae sedis</taxon>
        <taxon>Saltatorellus</taxon>
    </lineage>
</organism>
<feature type="domain" description="NAD-dependent epimerase/dehydratase" evidence="1">
    <location>
        <begin position="3"/>
        <end position="219"/>
    </location>
</feature>
<dbReference type="RefSeq" id="WP_419191255.1">
    <property type="nucleotide sequence ID" value="NZ_CP036434.1"/>
</dbReference>
<dbReference type="Gene3D" id="3.40.50.720">
    <property type="entry name" value="NAD(P)-binding Rossmann-like Domain"/>
    <property type="match status" value="1"/>
</dbReference>
<dbReference type="GO" id="GO:0016853">
    <property type="term" value="F:isomerase activity"/>
    <property type="evidence" value="ECO:0007669"/>
    <property type="project" value="UniProtKB-KW"/>
</dbReference>
<dbReference type="Proteomes" id="UP000320390">
    <property type="component" value="Chromosome"/>
</dbReference>
<dbReference type="InterPro" id="IPR036291">
    <property type="entry name" value="NAD(P)-bd_dom_sf"/>
</dbReference>
<dbReference type="PANTHER" id="PTHR48079">
    <property type="entry name" value="PROTEIN YEEZ"/>
    <property type="match status" value="1"/>
</dbReference>
<protein>
    <submittedName>
        <fullName evidence="2">3 beta-hydroxysteroid dehydrogenase/Delta 5--&gt;4-isomerase</fullName>
    </submittedName>
</protein>
<gene>
    <name evidence="2" type="ORF">Poly30_22940</name>
</gene>
<keyword evidence="2" id="KW-0413">Isomerase</keyword>
<dbReference type="InterPro" id="IPR051783">
    <property type="entry name" value="NAD(P)-dependent_oxidoreduct"/>
</dbReference>
<dbReference type="Pfam" id="PF01370">
    <property type="entry name" value="Epimerase"/>
    <property type="match status" value="1"/>
</dbReference>
<sequence length="325" mass="36703">MLISVTGSTGFIGQYIVKRLLADGHTVRAFVRKGRSQALIDQNFPGAAERLQFHEGDLTQKESVSGFLKGADFLVHLASAHDHLGDEIMQAVNVAGTEHLVADAEENAAENFQFINVSSAVIGVPVYSYYRDSKRVQEKIVRGSSLRWASFRPTLVYGRGDYRHTAPLLRKCGAKKGSFWVYHEGLSKLNPVHVDDVVEAIVRCFTYDRGREDFRIFEIAGPEGISFNDFVDLTIAATGGGVKRRNIPRRWVERAILFKGLFRDVTKERRGAGYFSLHHDHDITAAREELKWEPRHYSQGVKDITKDDWWREDRSATGHTENLGI</sequence>
<reference evidence="2 3" key="1">
    <citation type="submission" date="2019-02" db="EMBL/GenBank/DDBJ databases">
        <title>Deep-cultivation of Planctomycetes and their phenomic and genomic characterization uncovers novel biology.</title>
        <authorList>
            <person name="Wiegand S."/>
            <person name="Jogler M."/>
            <person name="Boedeker C."/>
            <person name="Pinto D."/>
            <person name="Vollmers J."/>
            <person name="Rivas-Marin E."/>
            <person name="Kohn T."/>
            <person name="Peeters S.H."/>
            <person name="Heuer A."/>
            <person name="Rast P."/>
            <person name="Oberbeckmann S."/>
            <person name="Bunk B."/>
            <person name="Jeske O."/>
            <person name="Meyerdierks A."/>
            <person name="Storesund J.E."/>
            <person name="Kallscheuer N."/>
            <person name="Luecker S."/>
            <person name="Lage O.M."/>
            <person name="Pohl T."/>
            <person name="Merkel B.J."/>
            <person name="Hornburger P."/>
            <person name="Mueller R.-W."/>
            <person name="Bruemmer F."/>
            <person name="Labrenz M."/>
            <person name="Spormann A.M."/>
            <person name="Op den Camp H."/>
            <person name="Overmann J."/>
            <person name="Amann R."/>
            <person name="Jetten M.S.M."/>
            <person name="Mascher T."/>
            <person name="Medema M.H."/>
            <person name="Devos D.P."/>
            <person name="Kaster A.-K."/>
            <person name="Ovreas L."/>
            <person name="Rohde M."/>
            <person name="Galperin M.Y."/>
            <person name="Jogler C."/>
        </authorList>
    </citation>
    <scope>NUCLEOTIDE SEQUENCE [LARGE SCALE GENOMIC DNA]</scope>
    <source>
        <strain evidence="2 3">Poly30</strain>
    </source>
</reference>
<dbReference type="SUPFAM" id="SSF51735">
    <property type="entry name" value="NAD(P)-binding Rossmann-fold domains"/>
    <property type="match status" value="1"/>
</dbReference>
<dbReference type="PANTHER" id="PTHR48079:SF6">
    <property type="entry name" value="NAD(P)-BINDING DOMAIN-CONTAINING PROTEIN-RELATED"/>
    <property type="match status" value="1"/>
</dbReference>
<dbReference type="GO" id="GO:0005737">
    <property type="term" value="C:cytoplasm"/>
    <property type="evidence" value="ECO:0007669"/>
    <property type="project" value="TreeGrafter"/>
</dbReference>
<dbReference type="GO" id="GO:0004029">
    <property type="term" value="F:aldehyde dehydrogenase (NAD+) activity"/>
    <property type="evidence" value="ECO:0007669"/>
    <property type="project" value="TreeGrafter"/>
</dbReference>
<evidence type="ECO:0000313" key="3">
    <source>
        <dbReference type="Proteomes" id="UP000320390"/>
    </source>
</evidence>
<keyword evidence="3" id="KW-1185">Reference proteome</keyword>
<dbReference type="EMBL" id="CP036434">
    <property type="protein sequence ID" value="QDV06779.1"/>
    <property type="molecule type" value="Genomic_DNA"/>
</dbReference>
<name>A0A518ERQ5_9BACT</name>
<proteinExistence type="predicted"/>
<dbReference type="InterPro" id="IPR001509">
    <property type="entry name" value="Epimerase_deHydtase"/>
</dbReference>